<reference evidence="1" key="1">
    <citation type="submission" date="2023-10" db="EMBL/GenBank/DDBJ databases">
        <authorList>
            <person name="Chen Y."/>
            <person name="Shah S."/>
            <person name="Dougan E. K."/>
            <person name="Thang M."/>
            <person name="Chan C."/>
        </authorList>
    </citation>
    <scope>NUCLEOTIDE SEQUENCE [LARGE SCALE GENOMIC DNA]</scope>
</reference>
<dbReference type="InterPro" id="IPR011010">
    <property type="entry name" value="DNA_brk_join_enz"/>
</dbReference>
<gene>
    <name evidence="1" type="ORF">PCOR1329_LOCUS64575</name>
</gene>
<feature type="non-terminal residue" evidence="1">
    <location>
        <position position="1"/>
    </location>
</feature>
<accession>A0ABN9WA23</accession>
<dbReference type="SUPFAM" id="SSF56349">
    <property type="entry name" value="DNA breaking-rejoining enzymes"/>
    <property type="match status" value="1"/>
</dbReference>
<organism evidence="1 2">
    <name type="scientific">Prorocentrum cordatum</name>
    <dbReference type="NCBI Taxonomy" id="2364126"/>
    <lineage>
        <taxon>Eukaryota</taxon>
        <taxon>Sar</taxon>
        <taxon>Alveolata</taxon>
        <taxon>Dinophyceae</taxon>
        <taxon>Prorocentrales</taxon>
        <taxon>Prorocentraceae</taxon>
        <taxon>Prorocentrum</taxon>
    </lineage>
</organism>
<proteinExistence type="predicted"/>
<evidence type="ECO:0000313" key="2">
    <source>
        <dbReference type="Proteomes" id="UP001189429"/>
    </source>
</evidence>
<protein>
    <submittedName>
        <fullName evidence="1">Uncharacterized protein</fullName>
    </submittedName>
</protein>
<name>A0ABN9WA23_9DINO</name>
<comment type="caution">
    <text evidence="1">The sequence shown here is derived from an EMBL/GenBank/DDBJ whole genome shotgun (WGS) entry which is preliminary data.</text>
</comment>
<dbReference type="EMBL" id="CAUYUJ010018239">
    <property type="protein sequence ID" value="CAK0881863.1"/>
    <property type="molecule type" value="Genomic_DNA"/>
</dbReference>
<dbReference type="Proteomes" id="UP001189429">
    <property type="component" value="Unassembled WGS sequence"/>
</dbReference>
<evidence type="ECO:0000313" key="1">
    <source>
        <dbReference type="EMBL" id="CAK0881863.1"/>
    </source>
</evidence>
<feature type="non-terminal residue" evidence="1">
    <location>
        <position position="298"/>
    </location>
</feature>
<keyword evidence="2" id="KW-1185">Reference proteome</keyword>
<sequence length="298" mass="32614">ALQALRGWRRRVPARTRLPLPWEIVALIATRLIDRGQLRVALYALVTFAGHLRPSEALRALGAHLIPPTPGGVCDGWSLVLHPRELAGPSKTQVYDEVVPFDLPFYSFLPSALRWLKAATHPSEPLFPFPLVRVSSLFKGAAEDMGLASLTPQLYQLRHSGPSVELALQLRTLASAKLRGRWRTDASVARYLEPGQLQRLAPEVQRAALLAPARRFLAPPIFVEVFSGEGVLAAALRGEGALVIELNIARGADWDLADPKVSRVLRGWLGAGLIWGMHVGAPCETWSSVRDTGPLRVP</sequence>